<dbReference type="GO" id="GO:0055085">
    <property type="term" value="P:transmembrane transport"/>
    <property type="evidence" value="ECO:0007669"/>
    <property type="project" value="InterPro"/>
</dbReference>
<dbReference type="PROSITE" id="PS01037">
    <property type="entry name" value="SBP_BACTERIAL_1"/>
    <property type="match status" value="1"/>
</dbReference>
<dbReference type="Gene3D" id="3.40.190.10">
    <property type="entry name" value="Periplasmic binding protein-like II"/>
    <property type="match status" value="1"/>
</dbReference>
<dbReference type="Pfam" id="PF13416">
    <property type="entry name" value="SBP_bac_8"/>
    <property type="match status" value="1"/>
</dbReference>
<dbReference type="CDD" id="cd13585">
    <property type="entry name" value="PBP2_TMBP_like"/>
    <property type="match status" value="1"/>
</dbReference>
<dbReference type="AlphaFoldDB" id="A0A174E3T8"/>
<dbReference type="EMBL" id="CYZA01000017">
    <property type="protein sequence ID" value="CUO32443.1"/>
    <property type="molecule type" value="Genomic_DNA"/>
</dbReference>
<proteinExistence type="inferred from homology"/>
<evidence type="ECO:0000256" key="4">
    <source>
        <dbReference type="SAM" id="SignalP"/>
    </source>
</evidence>
<dbReference type="GO" id="GO:0042956">
    <property type="term" value="P:maltodextrin transmembrane transport"/>
    <property type="evidence" value="ECO:0007669"/>
    <property type="project" value="TreeGrafter"/>
</dbReference>
<feature type="signal peptide" evidence="4">
    <location>
        <begin position="1"/>
        <end position="26"/>
    </location>
</feature>
<dbReference type="PANTHER" id="PTHR30061:SF50">
    <property type="entry name" value="MALTOSE_MALTODEXTRIN-BINDING PERIPLASMIC PROTEIN"/>
    <property type="match status" value="1"/>
</dbReference>
<dbReference type="InterPro" id="IPR006061">
    <property type="entry name" value="SBP_1_CS"/>
</dbReference>
<gene>
    <name evidence="5" type="primary">cycB_1</name>
    <name evidence="5" type="ORF">ERS852395_02686</name>
</gene>
<dbReference type="GO" id="GO:1901982">
    <property type="term" value="F:maltose binding"/>
    <property type="evidence" value="ECO:0007669"/>
    <property type="project" value="TreeGrafter"/>
</dbReference>
<dbReference type="SUPFAM" id="SSF53850">
    <property type="entry name" value="Periplasmic binding protein-like II"/>
    <property type="match status" value="1"/>
</dbReference>
<dbReference type="Proteomes" id="UP000095447">
    <property type="component" value="Unassembled WGS sequence"/>
</dbReference>
<protein>
    <submittedName>
        <fullName evidence="5">Cyclodextrin-binding protein</fullName>
    </submittedName>
</protein>
<keyword evidence="3 4" id="KW-0732">Signal</keyword>
<dbReference type="GO" id="GO:0015768">
    <property type="term" value="P:maltose transport"/>
    <property type="evidence" value="ECO:0007669"/>
    <property type="project" value="TreeGrafter"/>
</dbReference>
<organism evidence="5 6">
    <name type="scientific">Blautia obeum</name>
    <dbReference type="NCBI Taxonomy" id="40520"/>
    <lineage>
        <taxon>Bacteria</taxon>
        <taxon>Bacillati</taxon>
        <taxon>Bacillota</taxon>
        <taxon>Clostridia</taxon>
        <taxon>Lachnospirales</taxon>
        <taxon>Lachnospiraceae</taxon>
        <taxon>Blautia</taxon>
    </lineage>
</organism>
<dbReference type="PANTHER" id="PTHR30061">
    <property type="entry name" value="MALTOSE-BINDING PERIPLASMIC PROTEIN"/>
    <property type="match status" value="1"/>
</dbReference>
<comment type="similarity">
    <text evidence="1">Belongs to the bacterial solute-binding protein 1 family.</text>
</comment>
<evidence type="ECO:0000256" key="2">
    <source>
        <dbReference type="ARBA" id="ARBA00022448"/>
    </source>
</evidence>
<evidence type="ECO:0000313" key="5">
    <source>
        <dbReference type="EMBL" id="CUO32443.1"/>
    </source>
</evidence>
<evidence type="ECO:0000256" key="1">
    <source>
        <dbReference type="ARBA" id="ARBA00008520"/>
    </source>
</evidence>
<name>A0A174E3T8_9FIRM</name>
<evidence type="ECO:0000256" key="3">
    <source>
        <dbReference type="ARBA" id="ARBA00022729"/>
    </source>
</evidence>
<dbReference type="RefSeq" id="WP_242857139.1">
    <property type="nucleotide sequence ID" value="NZ_CYZA01000017.1"/>
</dbReference>
<accession>A0A174E3T8</accession>
<sequence length="438" mass="48143">MKKRMSVILALTMAATTMFSAVPAMAKDGDVVNITIWSPTDREQVEAWWTEKLAEWNEANPNIQVSREAIDRSDSYAYDNKIATAVTSNDLPDIFYVDGPQVSYYAANGISIPLSDYFTEDDLSDFVPSSIAQNTYDGQLYAIGATESSVAFYYNKDYLKECGVDTDDLDSRTLDNPITWDEMAEIAEKCTTDNYVGAHIIMDHGEGLPYALEPMYISEGKDYISEDGKEADGYVNSEEAVKTTSYLADLIAKGYANIEPITDEFLNGACATMLGGSWEVATLEANADFDWGVTYYPVSETGTAVSPCGDWAAAVSKDCENPDAAGEFLQWLMNSENVATYAAAIVKPATRNSAYDEEAMADYKEGARALMVEQLNNTAVPRPRTPSYATFSSAYAEAMTNILSDAATNGEVDDDYIQSELDTVAETFTEDYETYYAE</sequence>
<feature type="chain" id="PRO_5008020424" evidence="4">
    <location>
        <begin position="27"/>
        <end position="438"/>
    </location>
</feature>
<reference evidence="5 6" key="1">
    <citation type="submission" date="2015-09" db="EMBL/GenBank/DDBJ databases">
        <authorList>
            <consortium name="Pathogen Informatics"/>
        </authorList>
    </citation>
    <scope>NUCLEOTIDE SEQUENCE [LARGE SCALE GENOMIC DNA]</scope>
    <source>
        <strain evidence="5 6">2789STDY5608838</strain>
    </source>
</reference>
<dbReference type="GO" id="GO:0055052">
    <property type="term" value="C:ATP-binding cassette (ABC) transporter complex, substrate-binding subunit-containing"/>
    <property type="evidence" value="ECO:0007669"/>
    <property type="project" value="TreeGrafter"/>
</dbReference>
<dbReference type="InterPro" id="IPR006059">
    <property type="entry name" value="SBP"/>
</dbReference>
<keyword evidence="2" id="KW-0813">Transport</keyword>
<evidence type="ECO:0000313" key="6">
    <source>
        <dbReference type="Proteomes" id="UP000095447"/>
    </source>
</evidence>